<dbReference type="VEuPathDB" id="VectorBase:RSAN_056187"/>
<feature type="domain" description="C2H2-type" evidence="7">
    <location>
        <begin position="171"/>
        <end position="198"/>
    </location>
</feature>
<dbReference type="PROSITE" id="PS00028">
    <property type="entry name" value="ZINC_FINGER_C2H2_1"/>
    <property type="match status" value="3"/>
</dbReference>
<dbReference type="InterPro" id="IPR036236">
    <property type="entry name" value="Znf_C2H2_sf"/>
</dbReference>
<evidence type="ECO:0000256" key="4">
    <source>
        <dbReference type="ARBA" id="ARBA00022833"/>
    </source>
</evidence>
<evidence type="ECO:0000256" key="1">
    <source>
        <dbReference type="ARBA" id="ARBA00022723"/>
    </source>
</evidence>
<reference evidence="8" key="2">
    <citation type="submission" date="2021-09" db="EMBL/GenBank/DDBJ databases">
        <authorList>
            <person name="Jia N."/>
            <person name="Wang J."/>
            <person name="Shi W."/>
            <person name="Du L."/>
            <person name="Sun Y."/>
            <person name="Zhan W."/>
            <person name="Jiang J."/>
            <person name="Wang Q."/>
            <person name="Zhang B."/>
            <person name="Ji P."/>
            <person name="Sakyi L.B."/>
            <person name="Cui X."/>
            <person name="Yuan T."/>
            <person name="Jiang B."/>
            <person name="Yang W."/>
            <person name="Lam T.T.-Y."/>
            <person name="Chang Q."/>
            <person name="Ding S."/>
            <person name="Wang X."/>
            <person name="Zhu J."/>
            <person name="Ruan X."/>
            <person name="Zhao L."/>
            <person name="Wei J."/>
            <person name="Que T."/>
            <person name="Du C."/>
            <person name="Cheng J."/>
            <person name="Dai P."/>
            <person name="Han X."/>
            <person name="Huang E."/>
            <person name="Gao Y."/>
            <person name="Liu J."/>
            <person name="Shao H."/>
            <person name="Ye R."/>
            <person name="Li L."/>
            <person name="Wei W."/>
            <person name="Wang X."/>
            <person name="Wang C."/>
            <person name="Huo Q."/>
            <person name="Li W."/>
            <person name="Guo W."/>
            <person name="Chen H."/>
            <person name="Chen S."/>
            <person name="Zhou L."/>
            <person name="Zhou L."/>
            <person name="Ni X."/>
            <person name="Tian J."/>
            <person name="Zhou Y."/>
            <person name="Sheng Y."/>
            <person name="Liu T."/>
            <person name="Pan Y."/>
            <person name="Xia L."/>
            <person name="Li J."/>
            <person name="Zhao F."/>
            <person name="Cao W."/>
        </authorList>
    </citation>
    <scope>NUCLEOTIDE SEQUENCE</scope>
    <source>
        <strain evidence="8">Rsan-2018</strain>
        <tissue evidence="8">Larvae</tissue>
    </source>
</reference>
<gene>
    <name evidence="8" type="ORF">HPB52_020011</name>
</gene>
<evidence type="ECO:0000259" key="7">
    <source>
        <dbReference type="PROSITE" id="PS50157"/>
    </source>
</evidence>
<dbReference type="GO" id="GO:0008270">
    <property type="term" value="F:zinc ion binding"/>
    <property type="evidence" value="ECO:0007669"/>
    <property type="project" value="UniProtKB-KW"/>
</dbReference>
<evidence type="ECO:0000256" key="2">
    <source>
        <dbReference type="ARBA" id="ARBA00022737"/>
    </source>
</evidence>
<evidence type="ECO:0000313" key="8">
    <source>
        <dbReference type="EMBL" id="KAH7976821.1"/>
    </source>
</evidence>
<dbReference type="AlphaFoldDB" id="A0A9D4QF83"/>
<sequence>MEEKKGGAATPSSRREAHNEYCRERRKLQAQSDHPADRARRDMRLAKNRERMRVKIAAETPQEREARLAAGRRSYHARRRANLAAERRGSKRPATVDVINEPQVCIKPVFTDVVIKTEPLDTADDSPVSGCCDTCTTVDGHEHECDICHKIFNTCLHLLQHSVVHYKEVPFMCSNCGAVFARREDKEKHEGRHTDKEVHRCVRCGMLCLNETMFRLHILEHYGQPSFDCHLCPMV</sequence>
<keyword evidence="1" id="KW-0479">Metal-binding</keyword>
<keyword evidence="2" id="KW-0677">Repeat</keyword>
<dbReference type="Gene3D" id="3.30.160.60">
    <property type="entry name" value="Classic Zinc Finger"/>
    <property type="match status" value="1"/>
</dbReference>
<dbReference type="SUPFAM" id="SSF57667">
    <property type="entry name" value="beta-beta-alpha zinc fingers"/>
    <property type="match status" value="2"/>
</dbReference>
<feature type="region of interest" description="Disordered" evidence="6">
    <location>
        <begin position="1"/>
        <end position="41"/>
    </location>
</feature>
<organism evidence="8 9">
    <name type="scientific">Rhipicephalus sanguineus</name>
    <name type="common">Brown dog tick</name>
    <name type="synonym">Ixodes sanguineus</name>
    <dbReference type="NCBI Taxonomy" id="34632"/>
    <lineage>
        <taxon>Eukaryota</taxon>
        <taxon>Metazoa</taxon>
        <taxon>Ecdysozoa</taxon>
        <taxon>Arthropoda</taxon>
        <taxon>Chelicerata</taxon>
        <taxon>Arachnida</taxon>
        <taxon>Acari</taxon>
        <taxon>Parasitiformes</taxon>
        <taxon>Ixodida</taxon>
        <taxon>Ixodoidea</taxon>
        <taxon>Ixodidae</taxon>
        <taxon>Rhipicephalinae</taxon>
        <taxon>Rhipicephalus</taxon>
        <taxon>Rhipicephalus</taxon>
    </lineage>
</organism>
<dbReference type="PANTHER" id="PTHR24379:SF121">
    <property type="entry name" value="C2H2-TYPE DOMAIN-CONTAINING PROTEIN"/>
    <property type="match status" value="1"/>
</dbReference>
<reference evidence="8" key="1">
    <citation type="journal article" date="2020" name="Cell">
        <title>Large-Scale Comparative Analyses of Tick Genomes Elucidate Their Genetic Diversity and Vector Capacities.</title>
        <authorList>
            <consortium name="Tick Genome and Microbiome Consortium (TIGMIC)"/>
            <person name="Jia N."/>
            <person name="Wang J."/>
            <person name="Shi W."/>
            <person name="Du L."/>
            <person name="Sun Y."/>
            <person name="Zhan W."/>
            <person name="Jiang J.F."/>
            <person name="Wang Q."/>
            <person name="Zhang B."/>
            <person name="Ji P."/>
            <person name="Bell-Sakyi L."/>
            <person name="Cui X.M."/>
            <person name="Yuan T.T."/>
            <person name="Jiang B.G."/>
            <person name="Yang W.F."/>
            <person name="Lam T.T."/>
            <person name="Chang Q.C."/>
            <person name="Ding S.J."/>
            <person name="Wang X.J."/>
            <person name="Zhu J.G."/>
            <person name="Ruan X.D."/>
            <person name="Zhao L."/>
            <person name="Wei J.T."/>
            <person name="Ye R.Z."/>
            <person name="Que T.C."/>
            <person name="Du C.H."/>
            <person name="Zhou Y.H."/>
            <person name="Cheng J.X."/>
            <person name="Dai P.F."/>
            <person name="Guo W.B."/>
            <person name="Han X.H."/>
            <person name="Huang E.J."/>
            <person name="Li L.F."/>
            <person name="Wei W."/>
            <person name="Gao Y.C."/>
            <person name="Liu J.Z."/>
            <person name="Shao H.Z."/>
            <person name="Wang X."/>
            <person name="Wang C.C."/>
            <person name="Yang T.C."/>
            <person name="Huo Q.B."/>
            <person name="Li W."/>
            <person name="Chen H.Y."/>
            <person name="Chen S.E."/>
            <person name="Zhou L.G."/>
            <person name="Ni X.B."/>
            <person name="Tian J.H."/>
            <person name="Sheng Y."/>
            <person name="Liu T."/>
            <person name="Pan Y.S."/>
            <person name="Xia L.Y."/>
            <person name="Li J."/>
            <person name="Zhao F."/>
            <person name="Cao W.C."/>
        </authorList>
    </citation>
    <scope>NUCLEOTIDE SEQUENCE</scope>
    <source>
        <strain evidence="8">Rsan-2018</strain>
    </source>
</reference>
<evidence type="ECO:0000256" key="3">
    <source>
        <dbReference type="ARBA" id="ARBA00022771"/>
    </source>
</evidence>
<evidence type="ECO:0000256" key="5">
    <source>
        <dbReference type="PROSITE-ProRule" id="PRU00042"/>
    </source>
</evidence>
<dbReference type="Proteomes" id="UP000821837">
    <property type="component" value="Chromosome 10"/>
</dbReference>
<protein>
    <recommendedName>
        <fullName evidence="7">C2H2-type domain-containing protein</fullName>
    </recommendedName>
</protein>
<accession>A0A9D4QF83</accession>
<name>A0A9D4QF83_RHISA</name>
<feature type="compositionally biased region" description="Basic and acidic residues" evidence="6">
    <location>
        <begin position="13"/>
        <end position="23"/>
    </location>
</feature>
<feature type="domain" description="C2H2-type" evidence="7">
    <location>
        <begin position="143"/>
        <end position="170"/>
    </location>
</feature>
<proteinExistence type="predicted"/>
<evidence type="ECO:0000256" key="6">
    <source>
        <dbReference type="SAM" id="MobiDB-lite"/>
    </source>
</evidence>
<dbReference type="InterPro" id="IPR013087">
    <property type="entry name" value="Znf_C2H2_type"/>
</dbReference>
<dbReference type="PROSITE" id="PS50157">
    <property type="entry name" value="ZINC_FINGER_C2H2_2"/>
    <property type="match status" value="2"/>
</dbReference>
<comment type="caution">
    <text evidence="8">The sequence shown here is derived from an EMBL/GenBank/DDBJ whole genome shotgun (WGS) entry which is preliminary data.</text>
</comment>
<keyword evidence="9" id="KW-1185">Reference proteome</keyword>
<dbReference type="SMART" id="SM00355">
    <property type="entry name" value="ZnF_C2H2"/>
    <property type="match status" value="3"/>
</dbReference>
<dbReference type="EMBL" id="JABSTV010001246">
    <property type="protein sequence ID" value="KAH7976821.1"/>
    <property type="molecule type" value="Genomic_DNA"/>
</dbReference>
<keyword evidence="3 5" id="KW-0863">Zinc-finger</keyword>
<keyword evidence="4" id="KW-0862">Zinc</keyword>
<evidence type="ECO:0000313" key="9">
    <source>
        <dbReference type="Proteomes" id="UP000821837"/>
    </source>
</evidence>
<dbReference type="PANTHER" id="PTHR24379">
    <property type="entry name" value="KRAB AND ZINC FINGER DOMAIN-CONTAINING"/>
    <property type="match status" value="1"/>
</dbReference>